<dbReference type="InterPro" id="IPR050373">
    <property type="entry name" value="Fibrinogen_C-term_domain"/>
</dbReference>
<organism evidence="3 4">
    <name type="scientific">Dreissena polymorpha</name>
    <name type="common">Zebra mussel</name>
    <name type="synonym">Mytilus polymorpha</name>
    <dbReference type="NCBI Taxonomy" id="45954"/>
    <lineage>
        <taxon>Eukaryota</taxon>
        <taxon>Metazoa</taxon>
        <taxon>Spiralia</taxon>
        <taxon>Lophotrochozoa</taxon>
        <taxon>Mollusca</taxon>
        <taxon>Bivalvia</taxon>
        <taxon>Autobranchia</taxon>
        <taxon>Heteroconchia</taxon>
        <taxon>Euheterodonta</taxon>
        <taxon>Imparidentia</taxon>
        <taxon>Neoheterodontei</taxon>
        <taxon>Myida</taxon>
        <taxon>Dreissenoidea</taxon>
        <taxon>Dreissenidae</taxon>
        <taxon>Dreissena</taxon>
    </lineage>
</organism>
<sequence>MTTDGGGWTVFQRRVNGSVDFYQVFSSYEHGFGSVRGEFWLGLKYIYAMTFNVQSELRIDLMAADGTMAYEVFPNFNLSASPSYTLHADSGHGTAGDSLQDSRGYPFSTYDREVNGFLCAKHDHGGWWYNGCTYANLNGQYQTPGTEIGIDSYGIYYSSFLQTNQALKETKLMFRRI</sequence>
<dbReference type="GO" id="GO:0005615">
    <property type="term" value="C:extracellular space"/>
    <property type="evidence" value="ECO:0007669"/>
    <property type="project" value="TreeGrafter"/>
</dbReference>
<accession>A0A9D4MHL5</accession>
<dbReference type="AlphaFoldDB" id="A0A9D4MHL5"/>
<dbReference type="SMART" id="SM00186">
    <property type="entry name" value="FBG"/>
    <property type="match status" value="1"/>
</dbReference>
<keyword evidence="1" id="KW-1015">Disulfide bond</keyword>
<protein>
    <recommendedName>
        <fullName evidence="2">Fibrinogen C-terminal domain-containing protein</fullName>
    </recommendedName>
</protein>
<dbReference type="Gene3D" id="3.90.215.10">
    <property type="entry name" value="Gamma Fibrinogen, chain A, domain 1"/>
    <property type="match status" value="1"/>
</dbReference>
<dbReference type="InterPro" id="IPR002181">
    <property type="entry name" value="Fibrinogen_a/b/g_C_dom"/>
</dbReference>
<proteinExistence type="predicted"/>
<dbReference type="OrthoDB" id="6142104at2759"/>
<reference evidence="3" key="1">
    <citation type="journal article" date="2019" name="bioRxiv">
        <title>The Genome of the Zebra Mussel, Dreissena polymorpha: A Resource for Invasive Species Research.</title>
        <authorList>
            <person name="McCartney M.A."/>
            <person name="Auch B."/>
            <person name="Kono T."/>
            <person name="Mallez S."/>
            <person name="Zhang Y."/>
            <person name="Obille A."/>
            <person name="Becker A."/>
            <person name="Abrahante J.E."/>
            <person name="Garbe J."/>
            <person name="Badalamenti J.P."/>
            <person name="Herman A."/>
            <person name="Mangelson H."/>
            <person name="Liachko I."/>
            <person name="Sullivan S."/>
            <person name="Sone E.D."/>
            <person name="Koren S."/>
            <person name="Silverstein K.A.T."/>
            <person name="Beckman K.B."/>
            <person name="Gohl D.M."/>
        </authorList>
    </citation>
    <scope>NUCLEOTIDE SEQUENCE</scope>
    <source>
        <strain evidence="3">Duluth1</strain>
        <tissue evidence="3">Whole animal</tissue>
    </source>
</reference>
<dbReference type="PROSITE" id="PS51406">
    <property type="entry name" value="FIBRINOGEN_C_2"/>
    <property type="match status" value="1"/>
</dbReference>
<dbReference type="PANTHER" id="PTHR19143:SF394">
    <property type="entry name" value="ANGIOPOIETIN-RELATED PROTEIN 3-LIKE"/>
    <property type="match status" value="1"/>
</dbReference>
<evidence type="ECO:0000259" key="2">
    <source>
        <dbReference type="PROSITE" id="PS51406"/>
    </source>
</evidence>
<comment type="caution">
    <text evidence="3">The sequence shown here is derived from an EMBL/GenBank/DDBJ whole genome shotgun (WGS) entry which is preliminary data.</text>
</comment>
<evidence type="ECO:0000256" key="1">
    <source>
        <dbReference type="ARBA" id="ARBA00023157"/>
    </source>
</evidence>
<dbReference type="InterPro" id="IPR020837">
    <property type="entry name" value="Fibrinogen_CS"/>
</dbReference>
<dbReference type="PROSITE" id="PS00514">
    <property type="entry name" value="FIBRINOGEN_C_1"/>
    <property type="match status" value="1"/>
</dbReference>
<dbReference type="EMBL" id="JAIWYP010000001">
    <property type="protein sequence ID" value="KAH3876310.1"/>
    <property type="molecule type" value="Genomic_DNA"/>
</dbReference>
<dbReference type="Pfam" id="PF00147">
    <property type="entry name" value="Fibrinogen_C"/>
    <property type="match status" value="1"/>
</dbReference>
<dbReference type="InterPro" id="IPR036056">
    <property type="entry name" value="Fibrinogen-like_C"/>
</dbReference>
<reference evidence="3" key="2">
    <citation type="submission" date="2020-11" db="EMBL/GenBank/DDBJ databases">
        <authorList>
            <person name="McCartney M.A."/>
            <person name="Auch B."/>
            <person name="Kono T."/>
            <person name="Mallez S."/>
            <person name="Becker A."/>
            <person name="Gohl D.M."/>
            <person name="Silverstein K.A.T."/>
            <person name="Koren S."/>
            <person name="Bechman K.B."/>
            <person name="Herman A."/>
            <person name="Abrahante J.E."/>
            <person name="Garbe J."/>
        </authorList>
    </citation>
    <scope>NUCLEOTIDE SEQUENCE</scope>
    <source>
        <strain evidence="3">Duluth1</strain>
        <tissue evidence="3">Whole animal</tissue>
    </source>
</reference>
<dbReference type="Proteomes" id="UP000828390">
    <property type="component" value="Unassembled WGS sequence"/>
</dbReference>
<gene>
    <name evidence="3" type="ORF">DPMN_000149</name>
</gene>
<evidence type="ECO:0000313" key="4">
    <source>
        <dbReference type="Proteomes" id="UP000828390"/>
    </source>
</evidence>
<name>A0A9D4MHL5_DREPO</name>
<keyword evidence="4" id="KW-1185">Reference proteome</keyword>
<evidence type="ECO:0000313" key="3">
    <source>
        <dbReference type="EMBL" id="KAH3876310.1"/>
    </source>
</evidence>
<dbReference type="PANTHER" id="PTHR19143">
    <property type="entry name" value="FIBRINOGEN/TENASCIN/ANGIOPOEITIN"/>
    <property type="match status" value="1"/>
</dbReference>
<dbReference type="SUPFAM" id="SSF56496">
    <property type="entry name" value="Fibrinogen C-terminal domain-like"/>
    <property type="match status" value="1"/>
</dbReference>
<dbReference type="InterPro" id="IPR014716">
    <property type="entry name" value="Fibrinogen_a/b/g_C_1"/>
</dbReference>
<feature type="domain" description="Fibrinogen C-terminal" evidence="2">
    <location>
        <begin position="1"/>
        <end position="177"/>
    </location>
</feature>